<name>A0A426X2L2_ENSVE</name>
<evidence type="ECO:0000313" key="2">
    <source>
        <dbReference type="Proteomes" id="UP000287651"/>
    </source>
</evidence>
<evidence type="ECO:0000313" key="1">
    <source>
        <dbReference type="EMBL" id="RRT33691.1"/>
    </source>
</evidence>
<protein>
    <submittedName>
        <fullName evidence="1">Uncharacterized protein</fullName>
    </submittedName>
</protein>
<dbReference type="Proteomes" id="UP000287651">
    <property type="component" value="Unassembled WGS sequence"/>
</dbReference>
<comment type="caution">
    <text evidence="1">The sequence shown here is derived from an EMBL/GenBank/DDBJ whole genome shotgun (WGS) entry which is preliminary data.</text>
</comment>
<organism evidence="1 2">
    <name type="scientific">Ensete ventricosum</name>
    <name type="common">Abyssinian banana</name>
    <name type="synonym">Musa ensete</name>
    <dbReference type="NCBI Taxonomy" id="4639"/>
    <lineage>
        <taxon>Eukaryota</taxon>
        <taxon>Viridiplantae</taxon>
        <taxon>Streptophyta</taxon>
        <taxon>Embryophyta</taxon>
        <taxon>Tracheophyta</taxon>
        <taxon>Spermatophyta</taxon>
        <taxon>Magnoliopsida</taxon>
        <taxon>Liliopsida</taxon>
        <taxon>Zingiberales</taxon>
        <taxon>Musaceae</taxon>
        <taxon>Ensete</taxon>
    </lineage>
</organism>
<dbReference type="AlphaFoldDB" id="A0A426X2L2"/>
<proteinExistence type="predicted"/>
<dbReference type="EMBL" id="AMZH03028428">
    <property type="protein sequence ID" value="RRT33691.1"/>
    <property type="molecule type" value="Genomic_DNA"/>
</dbReference>
<gene>
    <name evidence="1" type="ORF">B296_00052294</name>
</gene>
<reference evidence="1 2" key="1">
    <citation type="journal article" date="2014" name="Agronomy (Basel)">
        <title>A Draft Genome Sequence for Ensete ventricosum, the Drought-Tolerant Tree Against Hunger.</title>
        <authorList>
            <person name="Harrison J."/>
            <person name="Moore K.A."/>
            <person name="Paszkiewicz K."/>
            <person name="Jones T."/>
            <person name="Grant M."/>
            <person name="Ambacheew D."/>
            <person name="Muzemil S."/>
            <person name="Studholme D.J."/>
        </authorList>
    </citation>
    <scope>NUCLEOTIDE SEQUENCE [LARGE SCALE GENOMIC DNA]</scope>
</reference>
<sequence length="87" mass="8972">MGLGAFAGAAFARAFTRPKTTSANVLERWRLGRRPGWGISLEIYSGETKDAKVAATIAALAGRSCPTAAALHKGTDDASGCSFAEKG</sequence>
<accession>A0A426X2L2</accession>